<evidence type="ECO:0000256" key="9">
    <source>
        <dbReference type="SAM" id="SignalP"/>
    </source>
</evidence>
<feature type="compositionally biased region" description="Basic and acidic residues" evidence="8">
    <location>
        <begin position="49"/>
        <end position="64"/>
    </location>
</feature>
<dbReference type="GO" id="GO:0032968">
    <property type="term" value="P:positive regulation of transcription elongation by RNA polymerase II"/>
    <property type="evidence" value="ECO:0007669"/>
    <property type="project" value="TreeGrafter"/>
</dbReference>
<dbReference type="GO" id="GO:0000307">
    <property type="term" value="C:cyclin-dependent protein kinase holoenzyme complex"/>
    <property type="evidence" value="ECO:0007669"/>
    <property type="project" value="TreeGrafter"/>
</dbReference>
<feature type="region of interest" description="Disordered" evidence="8">
    <location>
        <begin position="41"/>
        <end position="86"/>
    </location>
</feature>
<dbReference type="GO" id="GO:0008353">
    <property type="term" value="F:RNA polymerase II CTD heptapeptide repeat kinase activity"/>
    <property type="evidence" value="ECO:0007669"/>
    <property type="project" value="TreeGrafter"/>
</dbReference>
<dbReference type="PROSITE" id="PS50011">
    <property type="entry name" value="PROTEIN_KINASE_DOM"/>
    <property type="match status" value="1"/>
</dbReference>
<accession>A0AAN8ZAE5</accession>
<dbReference type="SUPFAM" id="SSF56112">
    <property type="entry name" value="Protein kinase-like (PK-like)"/>
    <property type="match status" value="1"/>
</dbReference>
<feature type="region of interest" description="Disordered" evidence="8">
    <location>
        <begin position="571"/>
        <end position="654"/>
    </location>
</feature>
<evidence type="ECO:0000256" key="5">
    <source>
        <dbReference type="ARBA" id="ARBA00022777"/>
    </source>
</evidence>
<dbReference type="InterPro" id="IPR017441">
    <property type="entry name" value="Protein_kinase_ATP_BS"/>
</dbReference>
<evidence type="ECO:0000313" key="12">
    <source>
        <dbReference type="Proteomes" id="UP001370490"/>
    </source>
</evidence>
<dbReference type="FunFam" id="3.30.200.20:FF:000021">
    <property type="entry name" value="probable serine/threonine-protein kinase At1g54610"/>
    <property type="match status" value="1"/>
</dbReference>
<feature type="compositionally biased region" description="Basic and acidic residues" evidence="8">
    <location>
        <begin position="435"/>
        <end position="461"/>
    </location>
</feature>
<comment type="caution">
    <text evidence="11">The sequence shown here is derived from an EMBL/GenBank/DDBJ whole genome shotgun (WGS) entry which is preliminary data.</text>
</comment>
<feature type="domain" description="Protein kinase" evidence="10">
    <location>
        <begin position="134"/>
        <end position="418"/>
    </location>
</feature>
<sequence length="667" mass="74814">ISSLQIYGLFWLMGCVSSKQQAGTPKKPAFDQSEIVRDYGSGIAIPNSRNKDGNGDFDKNKEDQGNNNHNKTRAGGNKVKEAKKGGPKRFSLSVRVGNYHDVEADEVAAGWPAWLCAVAGEAIKGWVPLRPDSFEKLEKVGQGTYSSVYRARDLKTGKIVALKKVRFDYFEPESVRFMSREITILRRLDHPNIMKLEGIITSRVSSNIYLVFEYMEHDLSGLLSVPEIKFTESQVKCYMQQLLAGIEHCHSRGIMHRDIKSSNILLNNEGVLKIADFGLANYFSSRNKRPLTSRVVTLWYRPPELLLGSTNYGATVDLWSVGCVFAEILFGKPILKGRTEVEQLHKIFKLCGSPSEEYWKSSKLPQTTVFKPQHTYESSLRERCKELQRTAINLIETLLSVEPHKRGTASAALKSEFFTTRPFACDPSTLPKYPPNKEIDAKIRDDERRKKAGLRGREPMVPRRPRKSRKASQEPGSVSELAPVELPTQIPRRNGNIPWVNGGSLCREPLKSSFDDSASEVSQLSTVSKLSMGTHLSNASQADSLFSAPLQVPAPSNFSWAKKRLEDSATYRPHNRFNPRGQTENSSDLKGLESGDNLSRLRYQSRDSDSYESAKQAVRKQRNYDRPESFDASEVYGSKGISPPPLSPRPDSVSHLNLASHLKEITM</sequence>
<dbReference type="InterPro" id="IPR050108">
    <property type="entry name" value="CDK"/>
</dbReference>
<keyword evidence="6 7" id="KW-0067">ATP-binding</keyword>
<keyword evidence="5 11" id="KW-0418">Kinase</keyword>
<dbReference type="Pfam" id="PF00069">
    <property type="entry name" value="Pkinase"/>
    <property type="match status" value="1"/>
</dbReference>
<dbReference type="InterPro" id="IPR008271">
    <property type="entry name" value="Ser/Thr_kinase_AS"/>
</dbReference>
<evidence type="ECO:0000256" key="3">
    <source>
        <dbReference type="ARBA" id="ARBA00022679"/>
    </source>
</evidence>
<dbReference type="EMBL" id="JBAMMX010000014">
    <property type="protein sequence ID" value="KAK6928155.1"/>
    <property type="molecule type" value="Genomic_DNA"/>
</dbReference>
<evidence type="ECO:0000256" key="1">
    <source>
        <dbReference type="ARBA" id="ARBA00006485"/>
    </source>
</evidence>
<protein>
    <submittedName>
        <fullName evidence="11">Protein kinase domain</fullName>
    </submittedName>
</protein>
<evidence type="ECO:0000256" key="6">
    <source>
        <dbReference type="ARBA" id="ARBA00022840"/>
    </source>
</evidence>
<dbReference type="Gene3D" id="3.30.200.20">
    <property type="entry name" value="Phosphorylase Kinase, domain 1"/>
    <property type="match status" value="1"/>
</dbReference>
<dbReference type="CDD" id="cd07840">
    <property type="entry name" value="STKc_CDK9_like"/>
    <property type="match status" value="1"/>
</dbReference>
<dbReference type="SMART" id="SM00220">
    <property type="entry name" value="S_TKc"/>
    <property type="match status" value="1"/>
</dbReference>
<feature type="binding site" evidence="7">
    <location>
        <position position="163"/>
    </location>
    <ligand>
        <name>ATP</name>
        <dbReference type="ChEBI" id="CHEBI:30616"/>
    </ligand>
</feature>
<gene>
    <name evidence="11" type="ORF">RJ641_006746</name>
</gene>
<dbReference type="PROSITE" id="PS00107">
    <property type="entry name" value="PROTEIN_KINASE_ATP"/>
    <property type="match status" value="1"/>
</dbReference>
<dbReference type="PANTHER" id="PTHR24056:SF571">
    <property type="entry name" value="PROTEIN KINASE DOMAIN-CONTAINING PROTEIN"/>
    <property type="match status" value="1"/>
</dbReference>
<dbReference type="PANTHER" id="PTHR24056">
    <property type="entry name" value="CELL DIVISION PROTEIN KINASE"/>
    <property type="match status" value="1"/>
</dbReference>
<evidence type="ECO:0000256" key="4">
    <source>
        <dbReference type="ARBA" id="ARBA00022741"/>
    </source>
</evidence>
<dbReference type="PROSITE" id="PS00108">
    <property type="entry name" value="PROTEIN_KINASE_ST"/>
    <property type="match status" value="1"/>
</dbReference>
<organism evidence="11 12">
    <name type="scientific">Dillenia turbinata</name>
    <dbReference type="NCBI Taxonomy" id="194707"/>
    <lineage>
        <taxon>Eukaryota</taxon>
        <taxon>Viridiplantae</taxon>
        <taxon>Streptophyta</taxon>
        <taxon>Embryophyta</taxon>
        <taxon>Tracheophyta</taxon>
        <taxon>Spermatophyta</taxon>
        <taxon>Magnoliopsida</taxon>
        <taxon>eudicotyledons</taxon>
        <taxon>Gunneridae</taxon>
        <taxon>Pentapetalae</taxon>
        <taxon>Dilleniales</taxon>
        <taxon>Dilleniaceae</taxon>
        <taxon>Dillenia</taxon>
    </lineage>
</organism>
<dbReference type="Gene3D" id="1.10.510.10">
    <property type="entry name" value="Transferase(Phosphotransferase) domain 1"/>
    <property type="match status" value="1"/>
</dbReference>
<dbReference type="GO" id="GO:0005524">
    <property type="term" value="F:ATP binding"/>
    <property type="evidence" value="ECO:0007669"/>
    <property type="project" value="UniProtKB-UniRule"/>
</dbReference>
<keyword evidence="3" id="KW-0808">Transferase</keyword>
<dbReference type="InterPro" id="IPR011009">
    <property type="entry name" value="Kinase-like_dom_sf"/>
</dbReference>
<feature type="signal peptide" evidence="9">
    <location>
        <begin position="1"/>
        <end position="18"/>
    </location>
</feature>
<keyword evidence="2" id="KW-0723">Serine/threonine-protein kinase</keyword>
<evidence type="ECO:0000259" key="10">
    <source>
        <dbReference type="PROSITE" id="PS50011"/>
    </source>
</evidence>
<evidence type="ECO:0000256" key="8">
    <source>
        <dbReference type="SAM" id="MobiDB-lite"/>
    </source>
</evidence>
<proteinExistence type="inferred from homology"/>
<dbReference type="InterPro" id="IPR000719">
    <property type="entry name" value="Prot_kinase_dom"/>
</dbReference>
<keyword evidence="9" id="KW-0732">Signal</keyword>
<dbReference type="AlphaFoldDB" id="A0AAN8ZAE5"/>
<comment type="similarity">
    <text evidence="1">Belongs to the protein kinase superfamily. CMGC Ser/Thr protein kinase family. CDC2/CDKX subfamily.</text>
</comment>
<keyword evidence="4 7" id="KW-0547">Nucleotide-binding</keyword>
<name>A0AAN8ZAE5_9MAGN</name>
<evidence type="ECO:0000256" key="2">
    <source>
        <dbReference type="ARBA" id="ARBA00022527"/>
    </source>
</evidence>
<dbReference type="GO" id="GO:0005634">
    <property type="term" value="C:nucleus"/>
    <property type="evidence" value="ECO:0007669"/>
    <property type="project" value="TreeGrafter"/>
</dbReference>
<dbReference type="FunFam" id="1.10.510.10:FF:000043">
    <property type="entry name" value="probable serine/threonine-protein kinase At1g54610"/>
    <property type="match status" value="1"/>
</dbReference>
<evidence type="ECO:0000256" key="7">
    <source>
        <dbReference type="PROSITE-ProRule" id="PRU10141"/>
    </source>
</evidence>
<dbReference type="Proteomes" id="UP001370490">
    <property type="component" value="Unassembled WGS sequence"/>
</dbReference>
<keyword evidence="12" id="KW-1185">Reference proteome</keyword>
<feature type="non-terminal residue" evidence="11">
    <location>
        <position position="1"/>
    </location>
</feature>
<feature type="chain" id="PRO_5042999351" evidence="9">
    <location>
        <begin position="19"/>
        <end position="667"/>
    </location>
</feature>
<evidence type="ECO:0000313" key="11">
    <source>
        <dbReference type="EMBL" id="KAK6928155.1"/>
    </source>
</evidence>
<feature type="region of interest" description="Disordered" evidence="8">
    <location>
        <begin position="428"/>
        <end position="498"/>
    </location>
</feature>
<reference evidence="11 12" key="1">
    <citation type="submission" date="2023-12" db="EMBL/GenBank/DDBJ databases">
        <title>A high-quality genome assembly for Dillenia turbinata (Dilleniales).</title>
        <authorList>
            <person name="Chanderbali A."/>
        </authorList>
    </citation>
    <scope>NUCLEOTIDE SEQUENCE [LARGE SCALE GENOMIC DNA]</scope>
    <source>
        <strain evidence="11">LSX21</strain>
        <tissue evidence="11">Leaf</tissue>
    </source>
</reference>